<dbReference type="AlphaFoldDB" id="A0A644WJ68"/>
<dbReference type="EMBL" id="VSSQ01000965">
    <property type="protein sequence ID" value="MPM03571.1"/>
    <property type="molecule type" value="Genomic_DNA"/>
</dbReference>
<feature type="domain" description="DUF7768" evidence="1">
    <location>
        <begin position="2"/>
        <end position="98"/>
    </location>
</feature>
<dbReference type="InterPro" id="IPR056670">
    <property type="entry name" value="DUF7768"/>
</dbReference>
<accession>A0A644WJ68</accession>
<proteinExistence type="predicted"/>
<dbReference type="Gene3D" id="3.40.50.10400">
    <property type="entry name" value="Hypothetical protein PA1492"/>
    <property type="match status" value="1"/>
</dbReference>
<name>A0A644WJ68_9ZZZZ</name>
<protein>
    <recommendedName>
        <fullName evidence="1">DUF7768 domain-containing protein</fullName>
    </recommendedName>
</protein>
<evidence type="ECO:0000313" key="2">
    <source>
        <dbReference type="EMBL" id="MPM03571.1"/>
    </source>
</evidence>
<organism evidence="2">
    <name type="scientific">bioreactor metagenome</name>
    <dbReference type="NCBI Taxonomy" id="1076179"/>
    <lineage>
        <taxon>unclassified sequences</taxon>
        <taxon>metagenomes</taxon>
        <taxon>ecological metagenomes</taxon>
    </lineage>
</organism>
<dbReference type="Pfam" id="PF24963">
    <property type="entry name" value="DUF7768"/>
    <property type="match status" value="1"/>
</dbReference>
<sequence length="188" mass="20587">MKLVYICSPYAGDVENNVRFAKAACRYAMKQGCAPIAVHLLYPQILNDAVPSERKAGIRMGLRVLVSCEELWVCGGTVSYGMSCEIAKAGRLGIPVRYLSAEQIQCEAPVGQYGVLARRSAASVCGAAESWVKQDGRPLVFGTYEEAVVEAERLNGRMGPVNRTVEYFPKEMEAMPQEAPSFGMELRL</sequence>
<comment type="caution">
    <text evidence="2">The sequence shown here is derived from an EMBL/GenBank/DDBJ whole genome shotgun (WGS) entry which is preliminary data.</text>
</comment>
<evidence type="ECO:0000259" key="1">
    <source>
        <dbReference type="Pfam" id="PF24963"/>
    </source>
</evidence>
<reference evidence="2" key="1">
    <citation type="submission" date="2019-08" db="EMBL/GenBank/DDBJ databases">
        <authorList>
            <person name="Kucharzyk K."/>
            <person name="Murdoch R.W."/>
            <person name="Higgins S."/>
            <person name="Loffler F."/>
        </authorList>
    </citation>
    <scope>NUCLEOTIDE SEQUENCE</scope>
</reference>
<gene>
    <name evidence="2" type="ORF">SDC9_49838</name>
</gene>